<gene>
    <name evidence="17" type="primary">kpsD_2</name>
    <name evidence="17" type="ORF">MAMMFC1_01375</name>
</gene>
<keyword evidence="8" id="KW-0625">Polysaccharide transport</keyword>
<comment type="similarity">
    <text evidence="2">Belongs to the BexD/CtrA/VexA family.</text>
</comment>
<dbReference type="PANTHER" id="PTHR33619">
    <property type="entry name" value="POLYSACCHARIDE EXPORT PROTEIN GFCE-RELATED"/>
    <property type="match status" value="1"/>
</dbReference>
<keyword evidence="11" id="KW-0472">Membrane</keyword>
<keyword evidence="7" id="KW-0732">Signal</keyword>
<evidence type="ECO:0000256" key="3">
    <source>
        <dbReference type="ARBA" id="ARBA00022448"/>
    </source>
</evidence>
<dbReference type="GO" id="GO:0015159">
    <property type="term" value="F:polysaccharide transmembrane transporter activity"/>
    <property type="evidence" value="ECO:0007669"/>
    <property type="project" value="InterPro"/>
</dbReference>
<dbReference type="Proteomes" id="UP000276437">
    <property type="component" value="Chromosome"/>
</dbReference>
<feature type="domain" description="SLBB" evidence="16">
    <location>
        <begin position="109"/>
        <end position="187"/>
    </location>
</feature>
<feature type="domain" description="Polysaccharide export protein N-terminal" evidence="15">
    <location>
        <begin position="29"/>
        <end position="102"/>
    </location>
</feature>
<keyword evidence="9" id="KW-0406">Ion transport</keyword>
<evidence type="ECO:0000259" key="16">
    <source>
        <dbReference type="Pfam" id="PF22461"/>
    </source>
</evidence>
<evidence type="ECO:0000256" key="5">
    <source>
        <dbReference type="ARBA" id="ARBA00022597"/>
    </source>
</evidence>
<evidence type="ECO:0000256" key="9">
    <source>
        <dbReference type="ARBA" id="ARBA00023065"/>
    </source>
</evidence>
<keyword evidence="14" id="KW-0449">Lipoprotein</keyword>
<reference evidence="17 18" key="1">
    <citation type="journal article" date="2018" name="Int. J. Syst. Evol. Microbiol.">
        <title>Methylomusa anaerophila gen. nov., sp. nov., an anaerobic methanol-utilizing bacterium isolated from a microbial fuel cell.</title>
        <authorList>
            <person name="Amano N."/>
            <person name="Yamamuro A."/>
            <person name="Miyahara M."/>
            <person name="Kouzuma A."/>
            <person name="Abe T."/>
            <person name="Watanabe K."/>
        </authorList>
    </citation>
    <scope>NUCLEOTIDE SEQUENCE [LARGE SCALE GENOMIC DNA]</scope>
    <source>
        <strain evidence="17 18">MMFC1</strain>
    </source>
</reference>
<dbReference type="AlphaFoldDB" id="A0A348AI16"/>
<dbReference type="GO" id="GO:0006811">
    <property type="term" value="P:monoatomic ion transport"/>
    <property type="evidence" value="ECO:0007669"/>
    <property type="project" value="UniProtKB-KW"/>
</dbReference>
<evidence type="ECO:0000313" key="18">
    <source>
        <dbReference type="Proteomes" id="UP000276437"/>
    </source>
</evidence>
<comment type="subcellular location">
    <subcellularLocation>
        <location evidence="1">Cell outer membrane</location>
        <topology evidence="1">Multi-pass membrane protein</topology>
    </subcellularLocation>
</comment>
<dbReference type="InterPro" id="IPR049712">
    <property type="entry name" value="Poly_export"/>
</dbReference>
<keyword evidence="12" id="KW-0564">Palmitate</keyword>
<protein>
    <submittedName>
        <fullName evidence="17">Polysialic acid transport protein KpsD</fullName>
    </submittedName>
</protein>
<proteinExistence type="inferred from homology"/>
<evidence type="ECO:0000256" key="4">
    <source>
        <dbReference type="ARBA" id="ARBA00022452"/>
    </source>
</evidence>
<dbReference type="RefSeq" id="WP_232035716.1">
    <property type="nucleotide sequence ID" value="NZ_AP018449.1"/>
</dbReference>
<evidence type="ECO:0000256" key="1">
    <source>
        <dbReference type="ARBA" id="ARBA00004571"/>
    </source>
</evidence>
<evidence type="ECO:0000256" key="14">
    <source>
        <dbReference type="ARBA" id="ARBA00023288"/>
    </source>
</evidence>
<keyword evidence="13" id="KW-0998">Cell outer membrane</keyword>
<dbReference type="KEGG" id="mana:MAMMFC1_01375"/>
<name>A0A348AI16_9FIRM</name>
<evidence type="ECO:0000256" key="8">
    <source>
        <dbReference type="ARBA" id="ARBA00023047"/>
    </source>
</evidence>
<dbReference type="Gene3D" id="3.10.560.10">
    <property type="entry name" value="Outer membrane lipoprotein wza domain like"/>
    <property type="match status" value="1"/>
</dbReference>
<keyword evidence="3" id="KW-0813">Transport</keyword>
<evidence type="ECO:0000256" key="10">
    <source>
        <dbReference type="ARBA" id="ARBA00023114"/>
    </source>
</evidence>
<organism evidence="17 18">
    <name type="scientific">Methylomusa anaerophila</name>
    <dbReference type="NCBI Taxonomy" id="1930071"/>
    <lineage>
        <taxon>Bacteria</taxon>
        <taxon>Bacillati</taxon>
        <taxon>Bacillota</taxon>
        <taxon>Negativicutes</taxon>
        <taxon>Selenomonadales</taxon>
        <taxon>Sporomusaceae</taxon>
        <taxon>Methylomusa</taxon>
    </lineage>
</organism>
<evidence type="ECO:0000256" key="13">
    <source>
        <dbReference type="ARBA" id="ARBA00023237"/>
    </source>
</evidence>
<dbReference type="PANTHER" id="PTHR33619:SF3">
    <property type="entry name" value="POLYSACCHARIDE EXPORT PROTEIN GFCE-RELATED"/>
    <property type="match status" value="1"/>
</dbReference>
<dbReference type="GO" id="GO:0015288">
    <property type="term" value="F:porin activity"/>
    <property type="evidence" value="ECO:0007669"/>
    <property type="project" value="UniProtKB-KW"/>
</dbReference>
<keyword evidence="18" id="KW-1185">Reference proteome</keyword>
<dbReference type="GO" id="GO:0046930">
    <property type="term" value="C:pore complex"/>
    <property type="evidence" value="ECO:0007669"/>
    <property type="project" value="UniProtKB-KW"/>
</dbReference>
<dbReference type="Pfam" id="PF02563">
    <property type="entry name" value="Poly_export"/>
    <property type="match status" value="1"/>
</dbReference>
<dbReference type="Gene3D" id="3.30.1950.10">
    <property type="entry name" value="wza like domain"/>
    <property type="match status" value="1"/>
</dbReference>
<dbReference type="GO" id="GO:0009279">
    <property type="term" value="C:cell outer membrane"/>
    <property type="evidence" value="ECO:0007669"/>
    <property type="project" value="UniProtKB-SubCell"/>
</dbReference>
<dbReference type="InterPro" id="IPR003715">
    <property type="entry name" value="Poly_export_N"/>
</dbReference>
<evidence type="ECO:0000259" key="15">
    <source>
        <dbReference type="Pfam" id="PF02563"/>
    </source>
</evidence>
<evidence type="ECO:0000256" key="12">
    <source>
        <dbReference type="ARBA" id="ARBA00023139"/>
    </source>
</evidence>
<keyword evidence="6" id="KW-0812">Transmembrane</keyword>
<dbReference type="EMBL" id="AP018449">
    <property type="protein sequence ID" value="BBB90714.1"/>
    <property type="molecule type" value="Genomic_DNA"/>
</dbReference>
<evidence type="ECO:0000256" key="11">
    <source>
        <dbReference type="ARBA" id="ARBA00023136"/>
    </source>
</evidence>
<accession>A0A348AI16</accession>
<keyword evidence="10" id="KW-0626">Porin</keyword>
<sequence>MKQKSTVQNSILGLFFLLLVLMPVYAACAEEYHLGVGDVFTVSVWGLDELQVEDIIVGAEGNINFPVVGQLKVAGLSTNDLAANIAAGLAKYVRDPKVSVIITKYRTTRVYVLGEVVKPGMYEIEKYCNILDALGAAGGYTDKAAKRNVFVIRSNQQGKPLKVNLLNLLNKGDMSQNYALGDGDVLYLTPNNKIDISSIISTSLTFSRGSASYQVGSGIK</sequence>
<keyword evidence="4" id="KW-1134">Transmembrane beta strand</keyword>
<dbReference type="Pfam" id="PF22461">
    <property type="entry name" value="SLBB_2"/>
    <property type="match status" value="1"/>
</dbReference>
<evidence type="ECO:0000256" key="7">
    <source>
        <dbReference type="ARBA" id="ARBA00022729"/>
    </source>
</evidence>
<evidence type="ECO:0000256" key="6">
    <source>
        <dbReference type="ARBA" id="ARBA00022692"/>
    </source>
</evidence>
<keyword evidence="5" id="KW-0762">Sugar transport</keyword>
<dbReference type="InterPro" id="IPR054765">
    <property type="entry name" value="SLBB_dom"/>
</dbReference>
<evidence type="ECO:0000256" key="2">
    <source>
        <dbReference type="ARBA" id="ARBA00009450"/>
    </source>
</evidence>
<evidence type="ECO:0000313" key="17">
    <source>
        <dbReference type="EMBL" id="BBB90714.1"/>
    </source>
</evidence>